<evidence type="ECO:0000313" key="7">
    <source>
        <dbReference type="EMBL" id="WZH50226.1"/>
    </source>
</evidence>
<dbReference type="InterPro" id="IPR001138">
    <property type="entry name" value="Zn2Cys6_DnaBD"/>
</dbReference>
<name>A0ABZ2XC28_9HYPO</name>
<dbReference type="SMART" id="SM00066">
    <property type="entry name" value="GAL4"/>
    <property type="match status" value="1"/>
</dbReference>
<evidence type="ECO:0000256" key="5">
    <source>
        <dbReference type="ARBA" id="ARBA00023242"/>
    </source>
</evidence>
<evidence type="ECO:0000256" key="2">
    <source>
        <dbReference type="ARBA" id="ARBA00022833"/>
    </source>
</evidence>
<keyword evidence="2" id="KW-0862">Zinc</keyword>
<evidence type="ECO:0000259" key="6">
    <source>
        <dbReference type="PROSITE" id="PS50048"/>
    </source>
</evidence>
<keyword evidence="1" id="KW-0479">Metal-binding</keyword>
<dbReference type="PANTHER" id="PTHR47660">
    <property type="entry name" value="TRANSCRIPTION FACTOR WITH C2H2 AND ZN(2)-CYS(6) DNA BINDING DOMAIN (EUROFUNG)-RELATED-RELATED"/>
    <property type="match status" value="1"/>
</dbReference>
<evidence type="ECO:0000313" key="8">
    <source>
        <dbReference type="Proteomes" id="UP001489902"/>
    </source>
</evidence>
<protein>
    <submittedName>
        <fullName evidence="7">C6 zinc finger domain protein</fullName>
    </submittedName>
</protein>
<keyword evidence="5" id="KW-0539">Nucleus</keyword>
<sequence>MVDSETSGKSRQKSCNACARRKRRCDRRTPKCAPCAKQGLSCLYHKFPSGSGSDNSGNAMDIDLEGLAQFFTAADQSFSTVFGTNFEVDDPSMHGPLLTQESSVTGATDATKPWTSVRGPTLPLELAPFDFNNPIDNIAVDTVLGAEIQLLRTPPDQEQSPNASSPRIPSPLLHADYRFPRDECRQVYEDFQAWQLYEPGSKIGFIIKSIKDTPGDFARTKDTSFLHRHLYRRNTPRSIITLYATVSAYASCNESNRDWGLRVLCEGVDELMTVHKGTVARSHGPALAQLNGLVTTLAARAQGHGGAVAGTGAANPVYEKLARTQALWMYQVMRMFDGDIRLRAQAEQDMPTLEAWLLELEECRDNLQEMWLLEETAVRERPPKSWESWIFKESLRRTILMGYSLIDLCGLLKRCGATGTDVPDLGHFVRVHRWTASGPLWTADSGPAFFAAWRGRRQTFVQNFFIQDFAKTAKPVDVDPLSKIMLAALLGVEEMEHLMLGSGPPPVQPSATVAL</sequence>
<feature type="domain" description="Zn(2)-C6 fungal-type" evidence="6">
    <location>
        <begin position="14"/>
        <end position="44"/>
    </location>
</feature>
<evidence type="ECO:0000256" key="1">
    <source>
        <dbReference type="ARBA" id="ARBA00022723"/>
    </source>
</evidence>
<dbReference type="PROSITE" id="PS00463">
    <property type="entry name" value="ZN2_CY6_FUNGAL_1"/>
    <property type="match status" value="1"/>
</dbReference>
<gene>
    <name evidence="7" type="ORF">QYS62_011470</name>
</gene>
<evidence type="ECO:0000256" key="3">
    <source>
        <dbReference type="ARBA" id="ARBA00023015"/>
    </source>
</evidence>
<proteinExistence type="predicted"/>
<keyword evidence="8" id="KW-1185">Reference proteome</keyword>
<organism evidence="7 8">
    <name type="scientific">Fusarium acuminatum</name>
    <dbReference type="NCBI Taxonomy" id="5515"/>
    <lineage>
        <taxon>Eukaryota</taxon>
        <taxon>Fungi</taxon>
        <taxon>Dikarya</taxon>
        <taxon>Ascomycota</taxon>
        <taxon>Pezizomycotina</taxon>
        <taxon>Sordariomycetes</taxon>
        <taxon>Hypocreomycetidae</taxon>
        <taxon>Hypocreales</taxon>
        <taxon>Nectriaceae</taxon>
        <taxon>Fusarium</taxon>
        <taxon>Fusarium tricinctum species complex</taxon>
    </lineage>
</organism>
<accession>A0ABZ2XC28</accession>
<dbReference type="PROSITE" id="PS50048">
    <property type="entry name" value="ZN2_CY6_FUNGAL_2"/>
    <property type="match status" value="1"/>
</dbReference>
<dbReference type="SUPFAM" id="SSF57701">
    <property type="entry name" value="Zn2/Cys6 DNA-binding domain"/>
    <property type="match status" value="1"/>
</dbReference>
<keyword evidence="3" id="KW-0805">Transcription regulation</keyword>
<dbReference type="InterPro" id="IPR036864">
    <property type="entry name" value="Zn2-C6_fun-type_DNA-bd_sf"/>
</dbReference>
<dbReference type="Pfam" id="PF00172">
    <property type="entry name" value="Zn_clus"/>
    <property type="match status" value="1"/>
</dbReference>
<dbReference type="EMBL" id="CP151266">
    <property type="protein sequence ID" value="WZH50226.1"/>
    <property type="molecule type" value="Genomic_DNA"/>
</dbReference>
<dbReference type="Proteomes" id="UP001489902">
    <property type="component" value="Chromosome 7"/>
</dbReference>
<dbReference type="Gene3D" id="4.10.240.10">
    <property type="entry name" value="Zn(2)-C6 fungal-type DNA-binding domain"/>
    <property type="match status" value="1"/>
</dbReference>
<keyword evidence="4" id="KW-0804">Transcription</keyword>
<reference evidence="7 8" key="1">
    <citation type="submission" date="2024-04" db="EMBL/GenBank/DDBJ databases">
        <title>Complete genome sequence of Fusarium acuminatum.</title>
        <authorList>
            <person name="Lan B."/>
        </authorList>
    </citation>
    <scope>NUCLEOTIDE SEQUENCE [LARGE SCALE GENOMIC DNA]</scope>
    <source>
        <strain evidence="7">1A</strain>
    </source>
</reference>
<evidence type="ECO:0000256" key="4">
    <source>
        <dbReference type="ARBA" id="ARBA00023163"/>
    </source>
</evidence>